<feature type="transmembrane region" description="Helical" evidence="2">
    <location>
        <begin position="6"/>
        <end position="27"/>
    </location>
</feature>
<dbReference type="AlphaFoldDB" id="A0A4Y2SHW5"/>
<comment type="caution">
    <text evidence="3">The sequence shown here is derived from an EMBL/GenBank/DDBJ whole genome shotgun (WGS) entry which is preliminary data.</text>
</comment>
<proteinExistence type="predicted"/>
<dbReference type="EMBL" id="BGPR01021493">
    <property type="protein sequence ID" value="GBN86849.1"/>
    <property type="molecule type" value="Genomic_DNA"/>
</dbReference>
<gene>
    <name evidence="3" type="ORF">AVEN_127700_1</name>
</gene>
<evidence type="ECO:0000313" key="3">
    <source>
        <dbReference type="EMBL" id="GBN86849.1"/>
    </source>
</evidence>
<evidence type="ECO:0000313" key="4">
    <source>
        <dbReference type="Proteomes" id="UP000499080"/>
    </source>
</evidence>
<organism evidence="3 4">
    <name type="scientific">Araneus ventricosus</name>
    <name type="common">Orbweaver spider</name>
    <name type="synonym">Epeira ventricosa</name>
    <dbReference type="NCBI Taxonomy" id="182803"/>
    <lineage>
        <taxon>Eukaryota</taxon>
        <taxon>Metazoa</taxon>
        <taxon>Ecdysozoa</taxon>
        <taxon>Arthropoda</taxon>
        <taxon>Chelicerata</taxon>
        <taxon>Arachnida</taxon>
        <taxon>Araneae</taxon>
        <taxon>Araneomorphae</taxon>
        <taxon>Entelegynae</taxon>
        <taxon>Araneoidea</taxon>
        <taxon>Araneidae</taxon>
        <taxon>Araneus</taxon>
    </lineage>
</organism>
<dbReference type="Proteomes" id="UP000499080">
    <property type="component" value="Unassembled WGS sequence"/>
</dbReference>
<name>A0A4Y2SHW5_ARAVE</name>
<sequence length="89" mass="9632">SSSVSLDLACTVIFEAVFAASNFMLYASADVRSFRFISLAESCVSSSLIVSTKNWAANSPEHPEGTRRRPGLSPMSRRLACHGKNFTTS</sequence>
<feature type="non-terminal residue" evidence="3">
    <location>
        <position position="1"/>
    </location>
</feature>
<keyword evidence="2" id="KW-0472">Membrane</keyword>
<evidence type="ECO:0000256" key="1">
    <source>
        <dbReference type="SAM" id="MobiDB-lite"/>
    </source>
</evidence>
<feature type="region of interest" description="Disordered" evidence="1">
    <location>
        <begin position="56"/>
        <end position="89"/>
    </location>
</feature>
<keyword evidence="2" id="KW-1133">Transmembrane helix</keyword>
<keyword evidence="2" id="KW-0812">Transmembrane</keyword>
<reference evidence="3 4" key="1">
    <citation type="journal article" date="2019" name="Sci. Rep.">
        <title>Orb-weaving spider Araneus ventricosus genome elucidates the spidroin gene catalogue.</title>
        <authorList>
            <person name="Kono N."/>
            <person name="Nakamura H."/>
            <person name="Ohtoshi R."/>
            <person name="Moran D.A.P."/>
            <person name="Shinohara A."/>
            <person name="Yoshida Y."/>
            <person name="Fujiwara M."/>
            <person name="Mori M."/>
            <person name="Tomita M."/>
            <person name="Arakawa K."/>
        </authorList>
    </citation>
    <scope>NUCLEOTIDE SEQUENCE [LARGE SCALE GENOMIC DNA]</scope>
</reference>
<evidence type="ECO:0000256" key="2">
    <source>
        <dbReference type="SAM" id="Phobius"/>
    </source>
</evidence>
<accession>A0A4Y2SHW5</accession>
<protein>
    <submittedName>
        <fullName evidence="3">Uncharacterized protein</fullName>
    </submittedName>
</protein>
<keyword evidence="4" id="KW-1185">Reference proteome</keyword>